<organism evidence="1">
    <name type="scientific">Dulem virus 40</name>
    <dbReference type="NCBI Taxonomy" id="3145758"/>
    <lineage>
        <taxon>Viruses</taxon>
        <taxon>Duplodnaviria</taxon>
        <taxon>Heunggongvirae</taxon>
        <taxon>Uroviricota</taxon>
        <taxon>Caudoviricetes</taxon>
    </lineage>
</organism>
<evidence type="ECO:0000313" key="1">
    <source>
        <dbReference type="EMBL" id="XCD03702.1"/>
    </source>
</evidence>
<sequence>MADTVIVTKTVEELKQLFNRVKDVYFHDTPVANVAALTSVVAIPVGNDGVNFDAGDPDITKYKLTTGAIWTAIADAGDADITFQVPSVADYIAEKFQNKVTTAKETMTFEGETYKGSGFNFEPKKVTGAIMMRSQDRQTIIILPNVEGYATPKLDDTGKPMYYNFAISPMNNSSGVGIYYMVKDETAGA</sequence>
<proteinExistence type="predicted"/>
<reference evidence="1" key="1">
    <citation type="submission" date="2024-03" db="EMBL/GenBank/DDBJ databases">
        <title>Diverse circular DNA viruses in blood, oral, and fecal samples of captive lemurs.</title>
        <authorList>
            <person name="Paietta E.N."/>
            <person name="Kraberger S."/>
            <person name="Lund M.C."/>
            <person name="Custer J.M."/>
            <person name="Vargas K.M."/>
            <person name="Ehmke E.E."/>
            <person name="Yoder A.D."/>
            <person name="Varsani A."/>
        </authorList>
    </citation>
    <scope>NUCLEOTIDE SEQUENCE</scope>
    <source>
        <strain evidence="1">Duke_21_1</strain>
    </source>
</reference>
<accession>A0AAU8AX17</accession>
<protein>
    <recommendedName>
        <fullName evidence="2">Major capsid protein</fullName>
    </recommendedName>
</protein>
<dbReference type="EMBL" id="PP511379">
    <property type="protein sequence ID" value="XCD03702.1"/>
    <property type="molecule type" value="Genomic_DNA"/>
</dbReference>
<evidence type="ECO:0008006" key="2">
    <source>
        <dbReference type="Google" id="ProtNLM"/>
    </source>
</evidence>
<name>A0AAU8AX17_9CAUD</name>